<dbReference type="GO" id="GO:0016020">
    <property type="term" value="C:membrane"/>
    <property type="evidence" value="ECO:0007669"/>
    <property type="project" value="UniProtKB-SubCell"/>
</dbReference>
<evidence type="ECO:0000256" key="5">
    <source>
        <dbReference type="SAM" id="MobiDB-lite"/>
    </source>
</evidence>
<evidence type="ECO:0000256" key="6">
    <source>
        <dbReference type="SAM" id="Phobius"/>
    </source>
</evidence>
<protein>
    <recommendedName>
        <fullName evidence="9">Neutral zinc metallopeptidase</fullName>
    </recommendedName>
</protein>
<evidence type="ECO:0000313" key="7">
    <source>
        <dbReference type="EMBL" id="MBE8715899.1"/>
    </source>
</evidence>
<comment type="caution">
    <text evidence="7">The sequence shown here is derived from an EMBL/GenBank/DDBJ whole genome shotgun (WGS) entry which is preliminary data.</text>
</comment>
<sequence length="292" mass="32052">MRWKDGRRSKNVEDNRGQGPQSFGGGGGSPLLQLLPLLLSGRLGKAGFIVVIVILAFSYFGGGNTGSGVSDQQGGSYTTSAEDDQLADFMAVVLGDTEETWHNLFQQQNLAYEEPRLRLFTGAVQSTCGHAQAAMGPFYCSGDKRVYIDLAFFKDLRDRYNAAGDFAQAYVLAHEVGHHVQHLLGTLDKVHRQQTSLNKSQANALSVKLELQADCYAGIWAHHADRSRQLLDDGDIEEALRAAAAIGDDRLQQQSRGYVTPESFTHGTSEQRMHWFTTGKKHGTLAACDTFR</sequence>
<dbReference type="AlphaFoldDB" id="A0A928V3E1"/>
<dbReference type="PANTHER" id="PTHR30168:SF0">
    <property type="entry name" value="INNER MEMBRANE PROTEIN"/>
    <property type="match status" value="1"/>
</dbReference>
<comment type="subcellular location">
    <subcellularLocation>
        <location evidence="1">Membrane</location>
        <topology evidence="1">Single-pass membrane protein</topology>
    </subcellularLocation>
</comment>
<reference evidence="7" key="1">
    <citation type="submission" date="2018-07" db="EMBL/GenBank/DDBJ databases">
        <title>Genome assembly of strain Ka43.</title>
        <authorList>
            <person name="Kukolya J."/>
            <person name="Nagy I."/>
            <person name="Horvath B."/>
            <person name="Toth A."/>
        </authorList>
    </citation>
    <scope>NUCLEOTIDE SEQUENCE</scope>
    <source>
        <strain evidence="7">KB43</strain>
    </source>
</reference>
<feature type="compositionally biased region" description="Basic and acidic residues" evidence="5">
    <location>
        <begin position="1"/>
        <end position="16"/>
    </location>
</feature>
<gene>
    <name evidence="7" type="ORF">C4F51_01685</name>
</gene>
<feature type="region of interest" description="Disordered" evidence="5">
    <location>
        <begin position="1"/>
        <end position="25"/>
    </location>
</feature>
<feature type="transmembrane region" description="Helical" evidence="6">
    <location>
        <begin position="43"/>
        <end position="62"/>
    </location>
</feature>
<evidence type="ECO:0000256" key="1">
    <source>
        <dbReference type="ARBA" id="ARBA00004167"/>
    </source>
</evidence>
<keyword evidence="3 6" id="KW-1133">Transmembrane helix</keyword>
<evidence type="ECO:0000256" key="4">
    <source>
        <dbReference type="ARBA" id="ARBA00023136"/>
    </source>
</evidence>
<accession>A0A928V3E1</accession>
<dbReference type="PANTHER" id="PTHR30168">
    <property type="entry name" value="PUTATIVE MEMBRANE PROTEIN YPFJ"/>
    <property type="match status" value="1"/>
</dbReference>
<keyword evidence="4 6" id="KW-0472">Membrane</keyword>
<dbReference type="Pfam" id="PF04228">
    <property type="entry name" value="Zn_peptidase"/>
    <property type="match status" value="1"/>
</dbReference>
<evidence type="ECO:0000256" key="3">
    <source>
        <dbReference type="ARBA" id="ARBA00022989"/>
    </source>
</evidence>
<proteinExistence type="predicted"/>
<dbReference type="InterPro" id="IPR007343">
    <property type="entry name" value="Uncharacterised_pept_Zn_put"/>
</dbReference>
<dbReference type="RefSeq" id="WP_193906591.1">
    <property type="nucleotide sequence ID" value="NZ_PRDL01000001.1"/>
</dbReference>
<dbReference type="EMBL" id="PRDL01000001">
    <property type="protein sequence ID" value="MBE8715899.1"/>
    <property type="molecule type" value="Genomic_DNA"/>
</dbReference>
<keyword evidence="2 6" id="KW-0812">Transmembrane</keyword>
<keyword evidence="8" id="KW-1185">Reference proteome</keyword>
<evidence type="ECO:0000256" key="2">
    <source>
        <dbReference type="ARBA" id="ARBA00022692"/>
    </source>
</evidence>
<name>A0A928V3E1_9GAMM</name>
<dbReference type="Proteomes" id="UP000652567">
    <property type="component" value="Unassembled WGS sequence"/>
</dbReference>
<evidence type="ECO:0008006" key="9">
    <source>
        <dbReference type="Google" id="ProtNLM"/>
    </source>
</evidence>
<evidence type="ECO:0000313" key="8">
    <source>
        <dbReference type="Proteomes" id="UP000652567"/>
    </source>
</evidence>
<organism evidence="7 8">
    <name type="scientific">Cellvibrio polysaccharolyticus</name>
    <dbReference type="NCBI Taxonomy" id="2082724"/>
    <lineage>
        <taxon>Bacteria</taxon>
        <taxon>Pseudomonadati</taxon>
        <taxon>Pseudomonadota</taxon>
        <taxon>Gammaproteobacteria</taxon>
        <taxon>Cellvibrionales</taxon>
        <taxon>Cellvibrionaceae</taxon>
        <taxon>Cellvibrio</taxon>
    </lineage>
</organism>